<name>A0A1Z4BK38_9FLAO</name>
<evidence type="ECO:0000256" key="2">
    <source>
        <dbReference type="SAM" id="SignalP"/>
    </source>
</evidence>
<accession>A0A1Z4BK38</accession>
<dbReference type="KEGG" id="capn:CBG49_00350"/>
<feature type="region of interest" description="Disordered" evidence="1">
    <location>
        <begin position="20"/>
        <end position="48"/>
    </location>
</feature>
<evidence type="ECO:0000313" key="3">
    <source>
        <dbReference type="EMBL" id="ASF41654.1"/>
    </source>
</evidence>
<reference evidence="4" key="1">
    <citation type="submission" date="2017-06" db="EMBL/GenBank/DDBJ databases">
        <title>Complete genome sequence of Capnocytophaga sp. KCOM 1579 (=ChDC OS43) isolated from a human refractory periapical abscess lesion.</title>
        <authorList>
            <person name="Kook J.-K."/>
            <person name="Park S.-N."/>
            <person name="Lim Y.K."/>
            <person name="Roh H."/>
        </authorList>
    </citation>
    <scope>NUCLEOTIDE SEQUENCE [LARGE SCALE GENOMIC DNA]</scope>
    <source>
        <strain evidence="4">ChDC OS43</strain>
    </source>
</reference>
<evidence type="ECO:0008006" key="5">
    <source>
        <dbReference type="Google" id="ProtNLM"/>
    </source>
</evidence>
<keyword evidence="2" id="KW-0732">Signal</keyword>
<dbReference type="AlphaFoldDB" id="A0A1Z4BK38"/>
<dbReference type="Proteomes" id="UP000197007">
    <property type="component" value="Chromosome"/>
</dbReference>
<protein>
    <recommendedName>
        <fullName evidence="5">DUF4595 domain-containing protein</fullName>
    </recommendedName>
</protein>
<organism evidence="3 4">
    <name type="scientific">Capnocytophaga endodontalis</name>
    <dbReference type="NCBI Taxonomy" id="2708117"/>
    <lineage>
        <taxon>Bacteria</taxon>
        <taxon>Pseudomonadati</taxon>
        <taxon>Bacteroidota</taxon>
        <taxon>Flavobacteriia</taxon>
        <taxon>Flavobacteriales</taxon>
        <taxon>Flavobacteriaceae</taxon>
        <taxon>Capnocytophaga</taxon>
    </lineage>
</organism>
<evidence type="ECO:0000313" key="4">
    <source>
        <dbReference type="Proteomes" id="UP000197007"/>
    </source>
</evidence>
<dbReference type="PROSITE" id="PS51257">
    <property type="entry name" value="PROKAR_LIPOPROTEIN"/>
    <property type="match status" value="1"/>
</dbReference>
<evidence type="ECO:0000256" key="1">
    <source>
        <dbReference type="SAM" id="MobiDB-lite"/>
    </source>
</evidence>
<dbReference type="RefSeq" id="WP_088592883.1">
    <property type="nucleotide sequence ID" value="NZ_CP022022.1"/>
</dbReference>
<keyword evidence="4" id="KW-1185">Reference proteome</keyword>
<feature type="signal peptide" evidence="2">
    <location>
        <begin position="1"/>
        <end position="18"/>
    </location>
</feature>
<sequence>MKKLLLLAAAALTVVACKKDNDEPTSQNGGGNGNGNGNGNNGAQTEVPTPVPAGFVKTIEVTGQETSTTTFKVENNLLKAWVEVSTEGTITRTFDYEGKNLKKYTLETNVSGQGYLKTEYDFTYQNNKLVNFKRSRDAMSDTYDVVVDNKGRITSKTVRANLNGWEGGSVWTATFTYTDNALVVKDPQGKTYSYTYENGNVKELKTQTGEYSFNYDTSLLNDFNFEYFRWVAVVEAFVRHSSVQLGQGVDDAFVKSSKNFLTSGGGSIYVYEVTEKQGTNKPKTVLKKYAGGGTFATIKYTYY</sequence>
<dbReference type="EMBL" id="CP022022">
    <property type="protein sequence ID" value="ASF41654.1"/>
    <property type="molecule type" value="Genomic_DNA"/>
</dbReference>
<gene>
    <name evidence="3" type="ORF">CBG49_00350</name>
</gene>
<feature type="chain" id="PRO_5013029211" description="DUF4595 domain-containing protein" evidence="2">
    <location>
        <begin position="19"/>
        <end position="303"/>
    </location>
</feature>
<feature type="compositionally biased region" description="Gly residues" evidence="1">
    <location>
        <begin position="28"/>
        <end position="40"/>
    </location>
</feature>
<proteinExistence type="predicted"/>